<dbReference type="EMBL" id="JAZAVJ010000085">
    <property type="protein sequence ID" value="KAK7415336.1"/>
    <property type="molecule type" value="Genomic_DNA"/>
</dbReference>
<keyword evidence="2" id="KW-1185">Reference proteome</keyword>
<name>A0ABR1H3Y9_9HYPO</name>
<gene>
    <name evidence="1" type="ORF">QQX98_005981</name>
</gene>
<comment type="caution">
    <text evidence="1">The sequence shown here is derived from an EMBL/GenBank/DDBJ whole genome shotgun (WGS) entry which is preliminary data.</text>
</comment>
<organism evidence="1 2">
    <name type="scientific">Neonectria punicea</name>
    <dbReference type="NCBI Taxonomy" id="979145"/>
    <lineage>
        <taxon>Eukaryota</taxon>
        <taxon>Fungi</taxon>
        <taxon>Dikarya</taxon>
        <taxon>Ascomycota</taxon>
        <taxon>Pezizomycotina</taxon>
        <taxon>Sordariomycetes</taxon>
        <taxon>Hypocreomycetidae</taxon>
        <taxon>Hypocreales</taxon>
        <taxon>Nectriaceae</taxon>
        <taxon>Neonectria</taxon>
    </lineage>
</organism>
<dbReference type="Proteomes" id="UP001498476">
    <property type="component" value="Unassembled WGS sequence"/>
</dbReference>
<proteinExistence type="predicted"/>
<evidence type="ECO:0000313" key="1">
    <source>
        <dbReference type="EMBL" id="KAK7415336.1"/>
    </source>
</evidence>
<reference evidence="1 2" key="1">
    <citation type="journal article" date="2025" name="Microbiol. Resour. Announc.">
        <title>Draft genome sequences for Neonectria magnoliae and Neonectria punicea, canker pathogens of Liriodendron tulipifera and Acer saccharum in West Virginia.</title>
        <authorList>
            <person name="Petronek H.M."/>
            <person name="Kasson M.T."/>
            <person name="Metheny A.M."/>
            <person name="Stauder C.M."/>
            <person name="Lovett B."/>
            <person name="Lynch S.C."/>
            <person name="Garnas J.R."/>
            <person name="Kasson L.R."/>
            <person name="Stajich J.E."/>
        </authorList>
    </citation>
    <scope>NUCLEOTIDE SEQUENCE [LARGE SCALE GENOMIC DNA]</scope>
    <source>
        <strain evidence="1 2">NRRL 64653</strain>
    </source>
</reference>
<accession>A0ABR1H3Y9</accession>
<sequence length="131" mass="15256">MENQQLKSCPVAYTPAMQNMFVFEESLYKEAYQRFREVMFTQHPVIAASFSRCTNEAKQRVRKVLEDMEGSVNGSSLRLARRYGDATLDLICYAYFEQQDPGRIQSIVSEEPSSRRMVQIWRTIVRKTATN</sequence>
<protein>
    <submittedName>
        <fullName evidence="1">Uncharacterized protein</fullName>
    </submittedName>
</protein>
<evidence type="ECO:0000313" key="2">
    <source>
        <dbReference type="Proteomes" id="UP001498476"/>
    </source>
</evidence>